<dbReference type="Gene3D" id="2.40.170.20">
    <property type="entry name" value="TonB-dependent receptor, beta-barrel domain"/>
    <property type="match status" value="1"/>
</dbReference>
<dbReference type="EMBL" id="AMRG01000001">
    <property type="protein sequence ID" value="EKE87663.1"/>
    <property type="molecule type" value="Genomic_DNA"/>
</dbReference>
<evidence type="ECO:0000256" key="8">
    <source>
        <dbReference type="ARBA" id="ARBA00023136"/>
    </source>
</evidence>
<dbReference type="PROSITE" id="PS52016">
    <property type="entry name" value="TONB_DEPENDENT_REC_3"/>
    <property type="match status" value="1"/>
</dbReference>
<feature type="domain" description="TonB-dependent receptor-like beta-barrel" evidence="15">
    <location>
        <begin position="242"/>
        <end position="662"/>
    </location>
</feature>
<feature type="short sequence motif" description="TonB C-terminal box" evidence="12">
    <location>
        <begin position="683"/>
        <end position="700"/>
    </location>
</feature>
<evidence type="ECO:0000256" key="4">
    <source>
        <dbReference type="ARBA" id="ARBA00022452"/>
    </source>
</evidence>
<evidence type="ECO:0000256" key="1">
    <source>
        <dbReference type="ARBA" id="ARBA00004571"/>
    </source>
</evidence>
<keyword evidence="5 11" id="KW-0812">Transmembrane</keyword>
<dbReference type="InterPro" id="IPR010917">
    <property type="entry name" value="TonB_rcpt_CS"/>
</dbReference>
<gene>
    <name evidence="17" type="ORF">A10D4_01175</name>
</gene>
<dbReference type="PANTHER" id="PTHR30069">
    <property type="entry name" value="TONB-DEPENDENT OUTER MEMBRANE RECEPTOR"/>
    <property type="match status" value="1"/>
</dbReference>
<evidence type="ECO:0000256" key="9">
    <source>
        <dbReference type="ARBA" id="ARBA00023170"/>
    </source>
</evidence>
<evidence type="ECO:0000256" key="11">
    <source>
        <dbReference type="PROSITE-ProRule" id="PRU01360"/>
    </source>
</evidence>
<keyword evidence="4 11" id="KW-1134">Transmembrane beta strand</keyword>
<feature type="domain" description="TonB-dependent receptor plug" evidence="16">
    <location>
        <begin position="49"/>
        <end position="157"/>
    </location>
</feature>
<dbReference type="GO" id="GO:0044718">
    <property type="term" value="P:siderophore transmembrane transport"/>
    <property type="evidence" value="ECO:0007669"/>
    <property type="project" value="TreeGrafter"/>
</dbReference>
<dbReference type="STRING" id="740709.A10D4_01175"/>
<dbReference type="GO" id="GO:0015344">
    <property type="term" value="F:siderophore uptake transmembrane transporter activity"/>
    <property type="evidence" value="ECO:0007669"/>
    <property type="project" value="TreeGrafter"/>
</dbReference>
<protein>
    <submittedName>
        <fullName evidence="17">Uncharacterized protein</fullName>
    </submittedName>
</protein>
<dbReference type="SUPFAM" id="SSF56935">
    <property type="entry name" value="Porins"/>
    <property type="match status" value="1"/>
</dbReference>
<evidence type="ECO:0000256" key="7">
    <source>
        <dbReference type="ARBA" id="ARBA00023077"/>
    </source>
</evidence>
<dbReference type="NCBIfam" id="TIGR01785">
    <property type="entry name" value="TonB-hemin"/>
    <property type="match status" value="1"/>
</dbReference>
<comment type="subcellular location">
    <subcellularLocation>
        <location evidence="1 11">Cell outer membrane</location>
        <topology evidence="1 11">Multi-pass membrane protein</topology>
    </subcellularLocation>
</comment>
<sequence>MNPRLTPVAMLVAALLLPSGALQAATVSADTDNIDDIIVVTGSRTEESLDDVAGAVSVLSRQRVSEQLSTDLSTLFRFDPSVSSTGVAGAPQTLSVRGIGGNRLIYIKDGRRLNDGYAGGGGYLIGRGYLSTQQLQRVELAKAAASPLYGSDGLGGILVMTSIDPDDLLQHDDRYLALNVGYQSVAEQAYAGVTAATQQGQHSLLLDLNHRRGHETQNYPETLPGFDFDNSSLLAKWQYQLSAQQQFKLTLDHYQLSNQQTLTSGTNETDDKDRSTALSLDYQSSITSLWYDAWQGQLYYSNYKQESDQIRPGNGAEGAYIDLNDYDFEQDIWGLRWQASKRLTNNNSEHRLVYGLDVDWYDTDRPRYKTRQLNDGTPLFSNQPQAAFPGAETLLSGVFVQDNITFKDSAWQLIAGFRVDHMEMSANDNPLYDMTQLRDMNETAFSPKLGAIYALSDNTNIYLQYARGFKIPPHDQAYQSHGVEPFYQILPNPELEPETSDAIELGVKFANGQTRVHVAAFYSKFDDFIDTEVVALTPSPIPGVDRISYQYVNRDEADIYGLEINASHWFSDHWQGRFSAAYTRGKDNTSDRELASINPLQAVTALRYNGDNWYSEWLLTATDGMTRLPSDNALASSGWATLDWLVGANWQHWQVQAGVFNILDREYVPYGTIAGLSEGTSTEQYSQPGRSLGAQLSYRF</sequence>
<proteinExistence type="inferred from homology"/>
<evidence type="ECO:0000256" key="2">
    <source>
        <dbReference type="ARBA" id="ARBA00008143"/>
    </source>
</evidence>
<keyword evidence="6 14" id="KW-0732">Signal</keyword>
<dbReference type="AlphaFoldDB" id="K2KIH4"/>
<dbReference type="PATRIC" id="fig|740709.3.peg.237"/>
<evidence type="ECO:0000259" key="16">
    <source>
        <dbReference type="Pfam" id="PF07715"/>
    </source>
</evidence>
<keyword evidence="7 13" id="KW-0798">TonB box</keyword>
<comment type="caution">
    <text evidence="17">The sequence shown here is derived from an EMBL/GenBank/DDBJ whole genome shotgun (WGS) entry which is preliminary data.</text>
</comment>
<evidence type="ECO:0000256" key="6">
    <source>
        <dbReference type="ARBA" id="ARBA00022729"/>
    </source>
</evidence>
<dbReference type="GO" id="GO:0009279">
    <property type="term" value="C:cell outer membrane"/>
    <property type="evidence" value="ECO:0007669"/>
    <property type="project" value="UniProtKB-SubCell"/>
</dbReference>
<evidence type="ECO:0000256" key="13">
    <source>
        <dbReference type="RuleBase" id="RU003357"/>
    </source>
</evidence>
<evidence type="ECO:0000313" key="18">
    <source>
        <dbReference type="Proteomes" id="UP000014115"/>
    </source>
</evidence>
<dbReference type="InterPro" id="IPR036942">
    <property type="entry name" value="Beta-barrel_TonB_sf"/>
</dbReference>
<name>K2KIH4_9GAMM</name>
<evidence type="ECO:0000256" key="3">
    <source>
        <dbReference type="ARBA" id="ARBA00022448"/>
    </source>
</evidence>
<dbReference type="RefSeq" id="WP_008487192.1">
    <property type="nucleotide sequence ID" value="NZ_AMRG01000001.1"/>
</dbReference>
<feature type="signal peptide" evidence="14">
    <location>
        <begin position="1"/>
        <end position="24"/>
    </location>
</feature>
<dbReference type="OrthoDB" id="9764669at2"/>
<dbReference type="PROSITE" id="PS01156">
    <property type="entry name" value="TONB_DEPENDENT_REC_2"/>
    <property type="match status" value="1"/>
</dbReference>
<keyword evidence="18" id="KW-1185">Reference proteome</keyword>
<dbReference type="InterPro" id="IPR000531">
    <property type="entry name" value="Beta-barrel_TonB"/>
</dbReference>
<dbReference type="CDD" id="cd01347">
    <property type="entry name" value="ligand_gated_channel"/>
    <property type="match status" value="1"/>
</dbReference>
<dbReference type="Pfam" id="PF07715">
    <property type="entry name" value="Plug"/>
    <property type="match status" value="1"/>
</dbReference>
<dbReference type="Gene3D" id="2.170.130.10">
    <property type="entry name" value="TonB-dependent receptor, plug domain"/>
    <property type="match status" value="1"/>
</dbReference>
<keyword evidence="9" id="KW-0675">Receptor</keyword>
<keyword evidence="10 11" id="KW-0998">Cell outer membrane</keyword>
<keyword evidence="8 11" id="KW-0472">Membrane</keyword>
<keyword evidence="3 11" id="KW-0813">Transport</keyword>
<evidence type="ECO:0000259" key="15">
    <source>
        <dbReference type="Pfam" id="PF00593"/>
    </source>
</evidence>
<dbReference type="InterPro" id="IPR012910">
    <property type="entry name" value="Plug_dom"/>
</dbReference>
<evidence type="ECO:0000256" key="10">
    <source>
        <dbReference type="ARBA" id="ARBA00023237"/>
    </source>
</evidence>
<evidence type="ECO:0000256" key="12">
    <source>
        <dbReference type="PROSITE-ProRule" id="PRU10144"/>
    </source>
</evidence>
<accession>K2KIH4</accession>
<evidence type="ECO:0000256" key="5">
    <source>
        <dbReference type="ARBA" id="ARBA00022692"/>
    </source>
</evidence>
<dbReference type="Pfam" id="PF00593">
    <property type="entry name" value="TonB_dep_Rec_b-barrel"/>
    <property type="match status" value="1"/>
</dbReference>
<dbReference type="eggNOG" id="COG4771">
    <property type="taxonomic scope" value="Bacteria"/>
</dbReference>
<dbReference type="PANTHER" id="PTHR30069:SF29">
    <property type="entry name" value="HEMOGLOBIN AND HEMOGLOBIN-HAPTOGLOBIN-BINDING PROTEIN 1-RELATED"/>
    <property type="match status" value="1"/>
</dbReference>
<evidence type="ECO:0000256" key="14">
    <source>
        <dbReference type="SAM" id="SignalP"/>
    </source>
</evidence>
<dbReference type="Proteomes" id="UP000014115">
    <property type="component" value="Unassembled WGS sequence"/>
</dbReference>
<organism evidence="17 18">
    <name type="scientific">Idiomarina xiamenensis 10-D-4</name>
    <dbReference type="NCBI Taxonomy" id="740709"/>
    <lineage>
        <taxon>Bacteria</taxon>
        <taxon>Pseudomonadati</taxon>
        <taxon>Pseudomonadota</taxon>
        <taxon>Gammaproteobacteria</taxon>
        <taxon>Alteromonadales</taxon>
        <taxon>Idiomarinaceae</taxon>
        <taxon>Idiomarina</taxon>
    </lineage>
</organism>
<dbReference type="InterPro" id="IPR037066">
    <property type="entry name" value="Plug_dom_sf"/>
</dbReference>
<feature type="chain" id="PRO_5003860012" evidence="14">
    <location>
        <begin position="25"/>
        <end position="700"/>
    </location>
</feature>
<comment type="similarity">
    <text evidence="2">Belongs to the TonB-dependent receptor family. Hemoglobin/haptoglobin binding protein subfamily.</text>
</comment>
<dbReference type="InterPro" id="IPR011276">
    <property type="entry name" value="TonB_haem/Hb_rcpt"/>
</dbReference>
<evidence type="ECO:0000313" key="17">
    <source>
        <dbReference type="EMBL" id="EKE87663.1"/>
    </source>
</evidence>
<dbReference type="GO" id="GO:0015232">
    <property type="term" value="F:heme transmembrane transporter activity"/>
    <property type="evidence" value="ECO:0007669"/>
    <property type="project" value="InterPro"/>
</dbReference>
<reference evidence="17 18" key="1">
    <citation type="journal article" date="2012" name="J. Bacteriol.">
        <title>Genome Sequence of Idiomarina xiamenensis Type Strain 10-D-4.</title>
        <authorList>
            <person name="Lai Q."/>
            <person name="Wang L."/>
            <person name="Wang W."/>
            <person name="Shao Z."/>
        </authorList>
    </citation>
    <scope>NUCLEOTIDE SEQUENCE [LARGE SCALE GENOMIC DNA]</scope>
    <source>
        <strain evidence="17 18">10-D-4</strain>
    </source>
</reference>
<dbReference type="InterPro" id="IPR039426">
    <property type="entry name" value="TonB-dep_rcpt-like"/>
</dbReference>